<reference evidence="17 18" key="1">
    <citation type="journal article" date="2003" name="Int. J. Syst. Evol. Microbiol.">
        <title>Bacillus nealsonii sp. nov., isolated from a spacecraft-assembly facility, whose spores are gamma-radiation resistant.</title>
        <authorList>
            <person name="Venkateswaran K."/>
            <person name="Kempf M."/>
            <person name="Chen F."/>
            <person name="Satomi M."/>
            <person name="Nicholson W."/>
            <person name="Kern R."/>
        </authorList>
    </citation>
    <scope>NUCLEOTIDE SEQUENCE [LARGE SCALE GENOMIC DNA]</scope>
    <source>
        <strain evidence="17 18">FO-92</strain>
    </source>
</reference>
<keyword evidence="7 14" id="KW-0812">Transmembrane</keyword>
<organism evidence="17 18">
    <name type="scientific">Niallia nealsonii</name>
    <dbReference type="NCBI Taxonomy" id="115979"/>
    <lineage>
        <taxon>Bacteria</taxon>
        <taxon>Bacillati</taxon>
        <taxon>Bacillota</taxon>
        <taxon>Bacilli</taxon>
        <taxon>Bacillales</taxon>
        <taxon>Bacillaceae</taxon>
        <taxon>Niallia</taxon>
    </lineage>
</organism>
<evidence type="ECO:0000256" key="13">
    <source>
        <dbReference type="ARBA" id="ARBA00023136"/>
    </source>
</evidence>
<evidence type="ECO:0000256" key="6">
    <source>
        <dbReference type="ARBA" id="ARBA00022679"/>
    </source>
</evidence>
<dbReference type="Gene3D" id="3.30.565.10">
    <property type="entry name" value="Histidine kinase-like ATPase, C-terminal domain"/>
    <property type="match status" value="1"/>
</dbReference>
<keyword evidence="8" id="KW-0547">Nucleotide-binding</keyword>
<keyword evidence="11 14" id="KW-1133">Transmembrane helix</keyword>
<dbReference type="GO" id="GO:0000155">
    <property type="term" value="F:phosphorelay sensor kinase activity"/>
    <property type="evidence" value="ECO:0007669"/>
    <property type="project" value="InterPro"/>
</dbReference>
<dbReference type="SUPFAM" id="SSF55874">
    <property type="entry name" value="ATPase domain of HSP90 chaperone/DNA topoisomerase II/histidine kinase"/>
    <property type="match status" value="1"/>
</dbReference>
<evidence type="ECO:0000256" key="1">
    <source>
        <dbReference type="ARBA" id="ARBA00000085"/>
    </source>
</evidence>
<dbReference type="GO" id="GO:0005886">
    <property type="term" value="C:plasma membrane"/>
    <property type="evidence" value="ECO:0007669"/>
    <property type="project" value="UniProtKB-SubCell"/>
</dbReference>
<keyword evidence="4" id="KW-1003">Cell membrane</keyword>
<keyword evidence="10" id="KW-0067">ATP-binding</keyword>
<comment type="catalytic activity">
    <reaction evidence="1">
        <text>ATP + protein L-histidine = ADP + protein N-phospho-L-histidine.</text>
        <dbReference type="EC" id="2.7.13.3"/>
    </reaction>
</comment>
<comment type="subcellular location">
    <subcellularLocation>
        <location evidence="2">Cell membrane</location>
        <topology evidence="2">Multi-pass membrane protein</topology>
    </subcellularLocation>
</comment>
<evidence type="ECO:0000256" key="7">
    <source>
        <dbReference type="ARBA" id="ARBA00022692"/>
    </source>
</evidence>
<evidence type="ECO:0000256" key="3">
    <source>
        <dbReference type="ARBA" id="ARBA00012438"/>
    </source>
</evidence>
<dbReference type="Pfam" id="PF00672">
    <property type="entry name" value="HAMP"/>
    <property type="match status" value="1"/>
</dbReference>
<dbReference type="PRINTS" id="PR00344">
    <property type="entry name" value="BCTRLSENSOR"/>
</dbReference>
<keyword evidence="12" id="KW-0902">Two-component regulatory system</keyword>
<evidence type="ECO:0000256" key="5">
    <source>
        <dbReference type="ARBA" id="ARBA00022553"/>
    </source>
</evidence>
<sequence>MIFRFFQILGLHQAPLKMKLIIIYIILTAIPMAIIGYFTYIENTKAIEEQVGEYIPRLLNQANQNIENEMDQLNDLSNAIYNSSDIMSILRTSPYKEKSAFLQDEYTVESFLSKTYLDSNKSGIMGAFLLTNNGNYISTKIPYTGFELSDSIVPFGEIHDLSGLSPLILPKQTDLVFEDHSPFILIVNKIEDVENRGSLGTLILAVKVTFIDKLLSGIDKEERATMWLMDQNGYIIYHPNQTLIGTTDEELKNYPLVNGSFRTTENSHGRILFSINQSNTNKWILVHSISMKYLTERTDTVKNVTVVIFILLVIVTTALSIFIAWSVTKPIGALGKVMKEVEKGNLHVKIPPGNKDEVGELANSFQSMLVQLRELIKKNYEIELQQRDAKIYALQSQINPHFMYNTLETIGAVIEEEQSETATDMISILGQMLRYSLSEGKSLVALKQEWLHIKNYLTLQKIRFEDRVIYQMEGEELIDSYFTPKFIIQPIVENSFKYAMSKRSVLHITIKITVYGDELLIMVADNGPGIPKETLTAIYRNLDSTDYFTKESGVGLTNVHARIIMMFSEKYGLSIDSEQGKGTIVLLRLPLINHSRIQEFTQGGEEGEGKNGES</sequence>
<evidence type="ECO:0000256" key="2">
    <source>
        <dbReference type="ARBA" id="ARBA00004651"/>
    </source>
</evidence>
<dbReference type="EC" id="2.7.13.3" evidence="3"/>
<feature type="transmembrane region" description="Helical" evidence="14">
    <location>
        <begin position="21"/>
        <end position="40"/>
    </location>
</feature>
<evidence type="ECO:0000256" key="14">
    <source>
        <dbReference type="SAM" id="Phobius"/>
    </source>
</evidence>
<evidence type="ECO:0000256" key="12">
    <source>
        <dbReference type="ARBA" id="ARBA00023012"/>
    </source>
</evidence>
<keyword evidence="9 17" id="KW-0418">Kinase</keyword>
<dbReference type="InterPro" id="IPR004358">
    <property type="entry name" value="Sig_transdc_His_kin-like_C"/>
</dbReference>
<dbReference type="RefSeq" id="WP_101175849.1">
    <property type="nucleotide sequence ID" value="NZ_PISE01000010.1"/>
</dbReference>
<feature type="transmembrane region" description="Helical" evidence="14">
    <location>
        <begin position="306"/>
        <end position="328"/>
    </location>
</feature>
<dbReference type="Gene3D" id="3.30.450.20">
    <property type="entry name" value="PAS domain"/>
    <property type="match status" value="1"/>
</dbReference>
<accession>A0A2N0Z5P1</accession>
<evidence type="ECO:0000256" key="9">
    <source>
        <dbReference type="ARBA" id="ARBA00022777"/>
    </source>
</evidence>
<dbReference type="SUPFAM" id="SSF158472">
    <property type="entry name" value="HAMP domain-like"/>
    <property type="match status" value="1"/>
</dbReference>
<dbReference type="SMART" id="SM00304">
    <property type="entry name" value="HAMP"/>
    <property type="match status" value="1"/>
</dbReference>
<dbReference type="CDD" id="cd06225">
    <property type="entry name" value="HAMP"/>
    <property type="match status" value="1"/>
</dbReference>
<dbReference type="InterPro" id="IPR050640">
    <property type="entry name" value="Bact_2-comp_sensor_kinase"/>
</dbReference>
<feature type="domain" description="Histidine kinase" evidence="15">
    <location>
        <begin position="487"/>
        <end position="593"/>
    </location>
</feature>
<evidence type="ECO:0000256" key="4">
    <source>
        <dbReference type="ARBA" id="ARBA00022475"/>
    </source>
</evidence>
<dbReference type="PANTHER" id="PTHR34220:SF11">
    <property type="entry name" value="SENSOR PROTEIN KINASE HPTS"/>
    <property type="match status" value="1"/>
</dbReference>
<evidence type="ECO:0000313" key="17">
    <source>
        <dbReference type="EMBL" id="PKG24819.1"/>
    </source>
</evidence>
<keyword evidence="6" id="KW-0808">Transferase</keyword>
<dbReference type="Pfam" id="PF06580">
    <property type="entry name" value="His_kinase"/>
    <property type="match status" value="1"/>
</dbReference>
<gene>
    <name evidence="17" type="ORF">CWS01_04465</name>
</gene>
<dbReference type="SMART" id="SM00387">
    <property type="entry name" value="HATPase_c"/>
    <property type="match status" value="1"/>
</dbReference>
<dbReference type="PROSITE" id="PS50109">
    <property type="entry name" value="HIS_KIN"/>
    <property type="match status" value="1"/>
</dbReference>
<dbReference type="Pfam" id="PF02518">
    <property type="entry name" value="HATPase_c"/>
    <property type="match status" value="1"/>
</dbReference>
<dbReference type="InterPro" id="IPR003594">
    <property type="entry name" value="HATPase_dom"/>
</dbReference>
<evidence type="ECO:0000259" key="16">
    <source>
        <dbReference type="PROSITE" id="PS50885"/>
    </source>
</evidence>
<dbReference type="CDD" id="cd18774">
    <property type="entry name" value="PDC2_HK_sensor"/>
    <property type="match status" value="1"/>
</dbReference>
<dbReference type="PANTHER" id="PTHR34220">
    <property type="entry name" value="SENSOR HISTIDINE KINASE YPDA"/>
    <property type="match status" value="1"/>
</dbReference>
<dbReference type="InterPro" id="IPR033479">
    <property type="entry name" value="dCache_1"/>
</dbReference>
<keyword evidence="5" id="KW-0597">Phosphoprotein</keyword>
<dbReference type="InterPro" id="IPR005467">
    <property type="entry name" value="His_kinase_dom"/>
</dbReference>
<dbReference type="Gene3D" id="1.10.8.500">
    <property type="entry name" value="HAMP domain in histidine kinase"/>
    <property type="match status" value="1"/>
</dbReference>
<evidence type="ECO:0000259" key="15">
    <source>
        <dbReference type="PROSITE" id="PS50109"/>
    </source>
</evidence>
<evidence type="ECO:0000256" key="8">
    <source>
        <dbReference type="ARBA" id="ARBA00022741"/>
    </source>
</evidence>
<dbReference type="Pfam" id="PF02743">
    <property type="entry name" value="dCache_1"/>
    <property type="match status" value="1"/>
</dbReference>
<comment type="caution">
    <text evidence="17">The sequence shown here is derived from an EMBL/GenBank/DDBJ whole genome shotgun (WGS) entry which is preliminary data.</text>
</comment>
<evidence type="ECO:0000313" key="18">
    <source>
        <dbReference type="Proteomes" id="UP000233375"/>
    </source>
</evidence>
<evidence type="ECO:0000256" key="11">
    <source>
        <dbReference type="ARBA" id="ARBA00022989"/>
    </source>
</evidence>
<dbReference type="AlphaFoldDB" id="A0A2N0Z5P1"/>
<protein>
    <recommendedName>
        <fullName evidence="3">histidine kinase</fullName>
        <ecNumber evidence="3">2.7.13.3</ecNumber>
    </recommendedName>
</protein>
<dbReference type="PROSITE" id="PS50885">
    <property type="entry name" value="HAMP"/>
    <property type="match status" value="1"/>
</dbReference>
<dbReference type="Proteomes" id="UP000233375">
    <property type="component" value="Unassembled WGS sequence"/>
</dbReference>
<dbReference type="InterPro" id="IPR036890">
    <property type="entry name" value="HATPase_C_sf"/>
</dbReference>
<dbReference type="InterPro" id="IPR003660">
    <property type="entry name" value="HAMP_dom"/>
</dbReference>
<name>A0A2N0Z5P1_9BACI</name>
<evidence type="ECO:0000256" key="10">
    <source>
        <dbReference type="ARBA" id="ARBA00022840"/>
    </source>
</evidence>
<dbReference type="InterPro" id="IPR010559">
    <property type="entry name" value="Sig_transdc_His_kin_internal"/>
</dbReference>
<dbReference type="GO" id="GO:0005524">
    <property type="term" value="F:ATP binding"/>
    <property type="evidence" value="ECO:0007669"/>
    <property type="project" value="UniProtKB-KW"/>
</dbReference>
<feature type="domain" description="HAMP" evidence="16">
    <location>
        <begin position="325"/>
        <end position="377"/>
    </location>
</feature>
<keyword evidence="13 14" id="KW-0472">Membrane</keyword>
<keyword evidence="18" id="KW-1185">Reference proteome</keyword>
<dbReference type="EMBL" id="PISE01000010">
    <property type="protein sequence ID" value="PKG24819.1"/>
    <property type="molecule type" value="Genomic_DNA"/>
</dbReference>
<proteinExistence type="predicted"/>
<dbReference type="OrthoDB" id="9776552at2"/>